<dbReference type="AlphaFoldDB" id="A0A0A9DSG4"/>
<name>A0A0A9DSG4_ARUDO</name>
<sequence>MTDSPLQLPSFGSNPDYGQEVFVLARDEESYLMARHGTILWSEKPDHLGRNYHMFLSCELPKNGDGGSVIDHDGNLIGLAFAGFSDKPAILAISTILTCIEMWMKFSHIARPIHGLS</sequence>
<dbReference type="EMBL" id="GBRH01208302">
    <property type="protein sequence ID" value="JAD89593.1"/>
    <property type="molecule type" value="Transcribed_RNA"/>
</dbReference>
<dbReference type="PANTHER" id="PTHR47389:SF4">
    <property type="entry name" value="OS09G0436400 PROTEIN"/>
    <property type="match status" value="1"/>
</dbReference>
<evidence type="ECO:0000313" key="1">
    <source>
        <dbReference type="EMBL" id="JAD89593.1"/>
    </source>
</evidence>
<accession>A0A0A9DSG4</accession>
<dbReference type="InterPro" id="IPR009003">
    <property type="entry name" value="Peptidase_S1_PA"/>
</dbReference>
<reference evidence="1" key="1">
    <citation type="submission" date="2014-09" db="EMBL/GenBank/DDBJ databases">
        <authorList>
            <person name="Magalhaes I.L.F."/>
            <person name="Oliveira U."/>
            <person name="Santos F.R."/>
            <person name="Vidigal T.H.D.A."/>
            <person name="Brescovit A.D."/>
            <person name="Santos A.J."/>
        </authorList>
    </citation>
    <scope>NUCLEOTIDE SEQUENCE</scope>
    <source>
        <tissue evidence="1">Shoot tissue taken approximately 20 cm above the soil surface</tissue>
    </source>
</reference>
<proteinExistence type="predicted"/>
<dbReference type="SUPFAM" id="SSF50494">
    <property type="entry name" value="Trypsin-like serine proteases"/>
    <property type="match status" value="1"/>
</dbReference>
<protein>
    <submittedName>
        <fullName evidence="1">Uncharacterized protein</fullName>
    </submittedName>
</protein>
<organism evidence="1">
    <name type="scientific">Arundo donax</name>
    <name type="common">Giant reed</name>
    <name type="synonym">Donax arundinaceus</name>
    <dbReference type="NCBI Taxonomy" id="35708"/>
    <lineage>
        <taxon>Eukaryota</taxon>
        <taxon>Viridiplantae</taxon>
        <taxon>Streptophyta</taxon>
        <taxon>Embryophyta</taxon>
        <taxon>Tracheophyta</taxon>
        <taxon>Spermatophyta</taxon>
        <taxon>Magnoliopsida</taxon>
        <taxon>Liliopsida</taxon>
        <taxon>Poales</taxon>
        <taxon>Poaceae</taxon>
        <taxon>PACMAD clade</taxon>
        <taxon>Arundinoideae</taxon>
        <taxon>Arundineae</taxon>
        <taxon>Arundo</taxon>
    </lineage>
</organism>
<dbReference type="PANTHER" id="PTHR47389">
    <property type="entry name" value="OS09G0436400 PROTEIN"/>
    <property type="match status" value="1"/>
</dbReference>
<reference evidence="1" key="2">
    <citation type="journal article" date="2015" name="Data Brief">
        <title>Shoot transcriptome of the giant reed, Arundo donax.</title>
        <authorList>
            <person name="Barrero R.A."/>
            <person name="Guerrero F.D."/>
            <person name="Moolhuijzen P."/>
            <person name="Goolsby J.A."/>
            <person name="Tidwell J."/>
            <person name="Bellgard S.E."/>
            <person name="Bellgard M.I."/>
        </authorList>
    </citation>
    <scope>NUCLEOTIDE SEQUENCE</scope>
    <source>
        <tissue evidence="1">Shoot tissue taken approximately 20 cm above the soil surface</tissue>
    </source>
</reference>